<evidence type="ECO:0000313" key="2">
    <source>
        <dbReference type="Proteomes" id="UP000255467"/>
    </source>
</evidence>
<dbReference type="Proteomes" id="UP000255467">
    <property type="component" value="Unassembled WGS sequence"/>
</dbReference>
<proteinExistence type="predicted"/>
<sequence length="136" mass="13861">MPLIIGGVALVAVLGIGAVFLLSGSGGGIVGGSDDPRDVAEDFVNGGAKNKDLICQSDLSMIESVDTGGITVTNVPKVDSKSTLKSVDVPSGADEGTFTVDVEVNFGGRTNTQSLTYDLVKENGEWKVCGIGDALK</sequence>
<reference evidence="1 2" key="1">
    <citation type="submission" date="2018-06" db="EMBL/GenBank/DDBJ databases">
        <authorList>
            <consortium name="Pathogen Informatics"/>
            <person name="Doyle S."/>
        </authorList>
    </citation>
    <scope>NUCLEOTIDE SEQUENCE [LARGE SCALE GENOMIC DNA]</scope>
    <source>
        <strain evidence="1 2">NCTC1934</strain>
    </source>
</reference>
<dbReference type="Gene3D" id="3.10.450.50">
    <property type="match status" value="1"/>
</dbReference>
<dbReference type="EMBL" id="UGRY01000004">
    <property type="protein sequence ID" value="SUD48176.1"/>
    <property type="molecule type" value="Genomic_DNA"/>
</dbReference>
<protein>
    <recommendedName>
        <fullName evidence="3">DUF4878 domain-containing protein</fullName>
    </recommendedName>
</protein>
<organism evidence="1 2">
    <name type="scientific">Nocardia otitidiscaviarum</name>
    <dbReference type="NCBI Taxonomy" id="1823"/>
    <lineage>
        <taxon>Bacteria</taxon>
        <taxon>Bacillati</taxon>
        <taxon>Actinomycetota</taxon>
        <taxon>Actinomycetes</taxon>
        <taxon>Mycobacteriales</taxon>
        <taxon>Nocardiaceae</taxon>
        <taxon>Nocardia</taxon>
    </lineage>
</organism>
<evidence type="ECO:0008006" key="3">
    <source>
        <dbReference type="Google" id="ProtNLM"/>
    </source>
</evidence>
<dbReference type="AlphaFoldDB" id="A0A379JII4"/>
<gene>
    <name evidence="1" type="ORF">NCTC1934_05504</name>
</gene>
<keyword evidence="2" id="KW-1185">Reference proteome</keyword>
<name>A0A379JII4_9NOCA</name>
<accession>A0A379JII4</accession>
<evidence type="ECO:0000313" key="1">
    <source>
        <dbReference type="EMBL" id="SUD48176.1"/>
    </source>
</evidence>